<evidence type="ECO:0000256" key="8">
    <source>
        <dbReference type="HAMAP-Rule" id="MF_01302"/>
    </source>
</evidence>
<keyword evidence="4 8" id="KW-0689">Ribosomal protein</keyword>
<dbReference type="GO" id="GO:0003735">
    <property type="term" value="F:structural constituent of ribosome"/>
    <property type="evidence" value="ECO:0007669"/>
    <property type="project" value="InterPro"/>
</dbReference>
<keyword evidence="2 8" id="KW-0699">rRNA-binding</keyword>
<dbReference type="InterPro" id="IPR000630">
    <property type="entry name" value="Ribosomal_uS8"/>
</dbReference>
<evidence type="ECO:0000256" key="2">
    <source>
        <dbReference type="ARBA" id="ARBA00022730"/>
    </source>
</evidence>
<dbReference type="GO" id="GO:0019843">
    <property type="term" value="F:rRNA binding"/>
    <property type="evidence" value="ECO:0007669"/>
    <property type="project" value="UniProtKB-UniRule"/>
</dbReference>
<dbReference type="GO" id="GO:1990904">
    <property type="term" value="C:ribonucleoprotein complex"/>
    <property type="evidence" value="ECO:0007669"/>
    <property type="project" value="UniProtKB-KW"/>
</dbReference>
<evidence type="ECO:0000256" key="3">
    <source>
        <dbReference type="ARBA" id="ARBA00022884"/>
    </source>
</evidence>
<comment type="function">
    <text evidence="8">One of the primary rRNA binding proteins, it binds directly to 16S rRNA central domain where it helps coordinate assembly of the platform of the 30S subunit.</text>
</comment>
<dbReference type="OMA" id="NSAYHDT"/>
<proteinExistence type="inferred from homology"/>
<organism evidence="10 11">
    <name type="scientific">Fibrobacter succinogenes</name>
    <name type="common">Bacteroides succinogenes</name>
    <dbReference type="NCBI Taxonomy" id="833"/>
    <lineage>
        <taxon>Bacteria</taxon>
        <taxon>Pseudomonadati</taxon>
        <taxon>Fibrobacterota</taxon>
        <taxon>Fibrobacteria</taxon>
        <taxon>Fibrobacterales</taxon>
        <taxon>Fibrobacteraceae</taxon>
        <taxon>Fibrobacter</taxon>
    </lineage>
</organism>
<dbReference type="PROSITE" id="PS00053">
    <property type="entry name" value="RIBOSOMAL_S8"/>
    <property type="match status" value="1"/>
</dbReference>
<dbReference type="NCBIfam" id="NF001109">
    <property type="entry name" value="PRK00136.1"/>
    <property type="match status" value="1"/>
</dbReference>
<evidence type="ECO:0000256" key="6">
    <source>
        <dbReference type="ARBA" id="ARBA00035258"/>
    </source>
</evidence>
<evidence type="ECO:0000256" key="1">
    <source>
        <dbReference type="ARBA" id="ARBA00006471"/>
    </source>
</evidence>
<dbReference type="Proteomes" id="UP000255423">
    <property type="component" value="Unassembled WGS sequence"/>
</dbReference>
<evidence type="ECO:0000256" key="9">
    <source>
        <dbReference type="RuleBase" id="RU003660"/>
    </source>
</evidence>
<evidence type="ECO:0000313" key="11">
    <source>
        <dbReference type="Proteomes" id="UP000255423"/>
    </source>
</evidence>
<dbReference type="FunFam" id="3.30.1370.30:FF:000002">
    <property type="entry name" value="30S ribosomal protein S8"/>
    <property type="match status" value="1"/>
</dbReference>
<sequence>MAMTDTIADMLTRIRNASTAKLPVVDIPASNLKRDIARVLQEKGFIKKFVVVDDGKQGILKVLLRYTKGESAIQGLQRVSTPGLRHYVDVAKLPRVRNGLGYAIISTSKGVMTDHEARELKVGGEVIAKVW</sequence>
<accession>A0A380S761</accession>
<keyword evidence="5 8" id="KW-0687">Ribonucleoprotein</keyword>
<evidence type="ECO:0000256" key="5">
    <source>
        <dbReference type="ARBA" id="ARBA00023274"/>
    </source>
</evidence>
<dbReference type="GO" id="GO:0005840">
    <property type="term" value="C:ribosome"/>
    <property type="evidence" value="ECO:0007669"/>
    <property type="project" value="UniProtKB-KW"/>
</dbReference>
<dbReference type="InterPro" id="IPR035987">
    <property type="entry name" value="Ribosomal_uS8_sf"/>
</dbReference>
<protein>
    <recommendedName>
        <fullName evidence="6 8">Small ribosomal subunit protein uS8</fullName>
    </recommendedName>
</protein>
<gene>
    <name evidence="8" type="primary">rpsH</name>
    <name evidence="10" type="ORF">SAMN05661053_1985</name>
</gene>
<comment type="subunit">
    <text evidence="7 8">Part of the 30S ribosomal subunit. Contacts proteins S5 and S12.</text>
</comment>
<evidence type="ECO:0000256" key="7">
    <source>
        <dbReference type="ARBA" id="ARBA00046740"/>
    </source>
</evidence>
<dbReference type="InterPro" id="IPR047863">
    <property type="entry name" value="Ribosomal_uS8_CS"/>
</dbReference>
<dbReference type="EMBL" id="UHJL01000002">
    <property type="protein sequence ID" value="SUQ24578.1"/>
    <property type="molecule type" value="Genomic_DNA"/>
</dbReference>
<evidence type="ECO:0000313" key="10">
    <source>
        <dbReference type="EMBL" id="SUQ24578.1"/>
    </source>
</evidence>
<keyword evidence="3 8" id="KW-0694">RNA-binding</keyword>
<dbReference type="Gene3D" id="3.30.1370.30">
    <property type="match status" value="1"/>
</dbReference>
<name>A0A380S761_FIBSU</name>
<evidence type="ECO:0000256" key="4">
    <source>
        <dbReference type="ARBA" id="ARBA00022980"/>
    </source>
</evidence>
<dbReference type="RefSeq" id="WP_014546105.1">
    <property type="nucleotide sequence ID" value="NZ_CACZHM010000022.1"/>
</dbReference>
<dbReference type="Gene3D" id="3.30.1490.10">
    <property type="match status" value="1"/>
</dbReference>
<dbReference type="Pfam" id="PF00410">
    <property type="entry name" value="Ribosomal_S8"/>
    <property type="match status" value="1"/>
</dbReference>
<dbReference type="PANTHER" id="PTHR11758">
    <property type="entry name" value="40S RIBOSOMAL PROTEIN S15A"/>
    <property type="match status" value="1"/>
</dbReference>
<dbReference type="AlphaFoldDB" id="A0A380S761"/>
<dbReference type="HAMAP" id="MF_01302_B">
    <property type="entry name" value="Ribosomal_uS8_B"/>
    <property type="match status" value="1"/>
</dbReference>
<dbReference type="FunFam" id="3.30.1490.10:FF:000001">
    <property type="entry name" value="30S ribosomal protein S8"/>
    <property type="match status" value="1"/>
</dbReference>
<reference evidence="10 11" key="1">
    <citation type="submission" date="2017-08" db="EMBL/GenBank/DDBJ databases">
        <authorList>
            <person name="de Groot N.N."/>
        </authorList>
    </citation>
    <scope>NUCLEOTIDE SEQUENCE [LARGE SCALE GENOMIC DNA]</scope>
    <source>
        <strain evidence="10 11">HM2</strain>
    </source>
</reference>
<dbReference type="SUPFAM" id="SSF56047">
    <property type="entry name" value="Ribosomal protein S8"/>
    <property type="match status" value="1"/>
</dbReference>
<dbReference type="GO" id="GO:0005737">
    <property type="term" value="C:cytoplasm"/>
    <property type="evidence" value="ECO:0007669"/>
    <property type="project" value="UniProtKB-ARBA"/>
</dbReference>
<comment type="similarity">
    <text evidence="1 8 9">Belongs to the universal ribosomal protein uS8 family.</text>
</comment>
<dbReference type="GO" id="GO:0006412">
    <property type="term" value="P:translation"/>
    <property type="evidence" value="ECO:0007669"/>
    <property type="project" value="UniProtKB-UniRule"/>
</dbReference>